<dbReference type="PANTHER" id="PTHR42928">
    <property type="entry name" value="TRICARBOXYLATE-BINDING PROTEIN"/>
    <property type="match status" value="1"/>
</dbReference>
<organism evidence="3 4">
    <name type="scientific">Ornithinimicrobium pekingense</name>
    <dbReference type="NCBI Taxonomy" id="384677"/>
    <lineage>
        <taxon>Bacteria</taxon>
        <taxon>Bacillati</taxon>
        <taxon>Actinomycetota</taxon>
        <taxon>Actinomycetes</taxon>
        <taxon>Micrococcales</taxon>
        <taxon>Ornithinimicrobiaceae</taxon>
        <taxon>Ornithinimicrobium</taxon>
    </lineage>
</organism>
<dbReference type="PIRSF" id="PIRSF017082">
    <property type="entry name" value="YflP"/>
    <property type="match status" value="1"/>
</dbReference>
<dbReference type="InterPro" id="IPR042100">
    <property type="entry name" value="Bug_dom1"/>
</dbReference>
<evidence type="ECO:0000313" key="3">
    <source>
        <dbReference type="EMBL" id="GGK80254.1"/>
    </source>
</evidence>
<comment type="caution">
    <text evidence="3">The sequence shown here is derived from an EMBL/GenBank/DDBJ whole genome shotgun (WGS) entry which is preliminary data.</text>
</comment>
<dbReference type="CDD" id="cd07012">
    <property type="entry name" value="PBP2_Bug_TTT"/>
    <property type="match status" value="1"/>
</dbReference>
<evidence type="ECO:0000313" key="4">
    <source>
        <dbReference type="Proteomes" id="UP000662111"/>
    </source>
</evidence>
<evidence type="ECO:0000256" key="1">
    <source>
        <dbReference type="ARBA" id="ARBA00006987"/>
    </source>
</evidence>
<dbReference type="Gene3D" id="3.40.190.10">
    <property type="entry name" value="Periplasmic binding protein-like II"/>
    <property type="match status" value="1"/>
</dbReference>
<feature type="signal peptide" evidence="2">
    <location>
        <begin position="1"/>
        <end position="21"/>
    </location>
</feature>
<gene>
    <name evidence="3" type="ORF">GCM10011509_30930</name>
</gene>
<dbReference type="Pfam" id="PF03401">
    <property type="entry name" value="TctC"/>
    <property type="match status" value="1"/>
</dbReference>
<dbReference type="Proteomes" id="UP000662111">
    <property type="component" value="Unassembled WGS sequence"/>
</dbReference>
<proteinExistence type="inferred from homology"/>
<dbReference type="PROSITE" id="PS51257">
    <property type="entry name" value="PROKAR_LIPOPROTEIN"/>
    <property type="match status" value="1"/>
</dbReference>
<dbReference type="RefSeq" id="WP_022922347.1">
    <property type="nucleotide sequence ID" value="NZ_BMLB01000007.1"/>
</dbReference>
<name>A0ABQ2FEP6_9MICO</name>
<dbReference type="PANTHER" id="PTHR42928:SF5">
    <property type="entry name" value="BLR1237 PROTEIN"/>
    <property type="match status" value="1"/>
</dbReference>
<accession>A0ABQ2FEP6</accession>
<protein>
    <submittedName>
        <fullName evidence="3">C4-dicarboxylate ABC transporter substrate-binding protein</fullName>
    </submittedName>
</protein>
<dbReference type="Gene3D" id="3.40.190.150">
    <property type="entry name" value="Bordetella uptake gene, domain 1"/>
    <property type="match status" value="1"/>
</dbReference>
<dbReference type="EMBL" id="BMLB01000007">
    <property type="protein sequence ID" value="GGK80254.1"/>
    <property type="molecule type" value="Genomic_DNA"/>
</dbReference>
<sequence>MIRPRSLAIALVPALALGLSACGDGGDAAADYPTKRIDYVLPFDPGGESDITARLQQAPLEEELGQGVTISYQPGAGGALGWSELTRSRPDGYTVMGCNIPHIILQPMLRDDAGYETEEIKPVYFFQSTPNALLVPADSEMETVEDFVTAAKENPGAMSVGGSGDFSANHIGTLQFADVAGIEVSYTPFDGTGSAVPALLGGHVDALMSYTPQIEQLGDQVKALAIATEEPMEGLDVPTFKDAGYDVVDGAYRGVCVQEDTPEEIVNKLADVFAAVNEDEELVQDFRDQAFNLENYGPEESVELIESRTDQYEELLSKLGMLDR</sequence>
<reference evidence="4" key="1">
    <citation type="journal article" date="2019" name="Int. J. Syst. Evol. Microbiol.">
        <title>The Global Catalogue of Microorganisms (GCM) 10K type strain sequencing project: providing services to taxonomists for standard genome sequencing and annotation.</title>
        <authorList>
            <consortium name="The Broad Institute Genomics Platform"/>
            <consortium name="The Broad Institute Genome Sequencing Center for Infectious Disease"/>
            <person name="Wu L."/>
            <person name="Ma J."/>
        </authorList>
    </citation>
    <scope>NUCLEOTIDE SEQUENCE [LARGE SCALE GENOMIC DNA]</scope>
    <source>
        <strain evidence="4">CGMCC 1.5362</strain>
    </source>
</reference>
<evidence type="ECO:0000256" key="2">
    <source>
        <dbReference type="SAM" id="SignalP"/>
    </source>
</evidence>
<dbReference type="InterPro" id="IPR005064">
    <property type="entry name" value="BUG"/>
</dbReference>
<comment type="similarity">
    <text evidence="1">Belongs to the UPF0065 (bug) family.</text>
</comment>
<dbReference type="SUPFAM" id="SSF53850">
    <property type="entry name" value="Periplasmic binding protein-like II"/>
    <property type="match status" value="1"/>
</dbReference>
<feature type="chain" id="PRO_5045204453" evidence="2">
    <location>
        <begin position="22"/>
        <end position="324"/>
    </location>
</feature>
<keyword evidence="4" id="KW-1185">Reference proteome</keyword>
<keyword evidence="2" id="KW-0732">Signal</keyword>